<keyword evidence="5" id="KW-0687">Ribonucleoprotein</keyword>
<proteinExistence type="inferred from homology"/>
<evidence type="ECO:0000313" key="7">
    <source>
        <dbReference type="EMBL" id="CDK28613.1"/>
    </source>
</evidence>
<dbReference type="GO" id="GO:0005739">
    <property type="term" value="C:mitochondrion"/>
    <property type="evidence" value="ECO:0007669"/>
    <property type="project" value="UniProtKB-SubCell"/>
</dbReference>
<evidence type="ECO:0000256" key="2">
    <source>
        <dbReference type="ARBA" id="ARBA00008860"/>
    </source>
</evidence>
<dbReference type="Proteomes" id="UP000019384">
    <property type="component" value="Unassembled WGS sequence"/>
</dbReference>
<gene>
    <name evidence="7" type="ORF">KUCA_T00004597001</name>
</gene>
<keyword evidence="4" id="KW-0496">Mitochondrion</keyword>
<reference evidence="7" key="2">
    <citation type="submission" date="2014-02" db="EMBL/GenBank/DDBJ databases">
        <title>Complete DNA sequence of /Kuraishia capsulata/ illustrates novel genomic features among budding yeasts (/Saccharomycotina/).</title>
        <authorList>
            <person name="Morales L."/>
            <person name="Noel B."/>
            <person name="Porcel B."/>
            <person name="Marcet-Houben M."/>
            <person name="Hullo M-F."/>
            <person name="Sacerdot C."/>
            <person name="Tekaia F."/>
            <person name="Leh-Louis V."/>
            <person name="Despons L."/>
            <person name="Khanna V."/>
            <person name="Aury J-M."/>
            <person name="Barbe V."/>
            <person name="Couloux A."/>
            <person name="Labadie K."/>
            <person name="Pelletier E."/>
            <person name="Souciet J-L."/>
            <person name="Boekhout T."/>
            <person name="Gabaldon T."/>
            <person name="Wincker P."/>
            <person name="Dujon B."/>
        </authorList>
    </citation>
    <scope>NUCLEOTIDE SEQUENCE</scope>
    <source>
        <strain evidence="7">CBS 1993</strain>
    </source>
</reference>
<evidence type="ECO:0000256" key="1">
    <source>
        <dbReference type="ARBA" id="ARBA00004173"/>
    </source>
</evidence>
<name>W6MQK3_9ASCO</name>
<keyword evidence="8" id="KW-1185">Reference proteome</keyword>
<comment type="similarity">
    <text evidence="2">Belongs to the mitochondrion-specific ribosomal protein mL50 family.</text>
</comment>
<dbReference type="InterPro" id="IPR018305">
    <property type="entry name" value="Ribosomal_m50"/>
</dbReference>
<keyword evidence="3" id="KW-0689">Ribosomal protein</keyword>
<evidence type="ECO:0000256" key="5">
    <source>
        <dbReference type="ARBA" id="ARBA00023274"/>
    </source>
</evidence>
<dbReference type="RefSeq" id="XP_022460603.1">
    <property type="nucleotide sequence ID" value="XM_022601347.1"/>
</dbReference>
<dbReference type="AlphaFoldDB" id="W6MQK3"/>
<dbReference type="Gene3D" id="1.10.1200.10">
    <property type="entry name" value="ACP-like"/>
    <property type="match status" value="1"/>
</dbReference>
<organism evidence="7 8">
    <name type="scientific">Kuraishia capsulata CBS 1993</name>
    <dbReference type="NCBI Taxonomy" id="1382522"/>
    <lineage>
        <taxon>Eukaryota</taxon>
        <taxon>Fungi</taxon>
        <taxon>Dikarya</taxon>
        <taxon>Ascomycota</taxon>
        <taxon>Saccharomycotina</taxon>
        <taxon>Pichiomycetes</taxon>
        <taxon>Pichiales</taxon>
        <taxon>Pichiaceae</taxon>
        <taxon>Kuraishia</taxon>
    </lineage>
</organism>
<accession>W6MQK3</accession>
<dbReference type="HOGENOM" id="CLU_1138299_0_0_1"/>
<evidence type="ECO:0000256" key="6">
    <source>
        <dbReference type="ARBA" id="ARBA00035183"/>
    </source>
</evidence>
<dbReference type="GO" id="GO:1990904">
    <property type="term" value="C:ribonucleoprotein complex"/>
    <property type="evidence" value="ECO:0007669"/>
    <property type="project" value="UniProtKB-KW"/>
</dbReference>
<reference evidence="7" key="1">
    <citation type="submission" date="2013-12" db="EMBL/GenBank/DDBJ databases">
        <authorList>
            <person name="Genoscope - CEA"/>
        </authorList>
    </citation>
    <scope>NUCLEOTIDE SEQUENCE</scope>
    <source>
        <strain evidence="7">CBS 1993</strain>
    </source>
</reference>
<dbReference type="EMBL" id="HG793129">
    <property type="protein sequence ID" value="CDK28613.1"/>
    <property type="molecule type" value="Genomic_DNA"/>
</dbReference>
<evidence type="ECO:0000313" key="8">
    <source>
        <dbReference type="Proteomes" id="UP000019384"/>
    </source>
</evidence>
<dbReference type="InterPro" id="IPR036736">
    <property type="entry name" value="ACP-like_sf"/>
</dbReference>
<protein>
    <recommendedName>
        <fullName evidence="6">Large ribosomal subunit protein mL50</fullName>
    </recommendedName>
</protein>
<dbReference type="GeneID" id="34521991"/>
<dbReference type="GO" id="GO:0005840">
    <property type="term" value="C:ribosome"/>
    <property type="evidence" value="ECO:0007669"/>
    <property type="project" value="UniProtKB-KW"/>
</dbReference>
<sequence>MSLRISRMSRVTQISRSLQSLQARKFSTTAQTQGLLDYFSFTRKNKLKTAEKSTKEVMQELETQDKDLTTQVAIPILGRTDPRNKDWKKKMNGFSGESWIPSQTTIKAELEGKQDAEKSEIITKRVSELHAQYAGSSDGALSDLSKRFTFLKQVQLEFGVAISDIKLTQLNNLHLVEDFVVSNLLGPKSRFNERFPNAIYLDPKEFEGTNISVTKFVGAKEKQKKFEKLVEQAKLAEQEALKAASA</sequence>
<dbReference type="OrthoDB" id="3980895at2759"/>
<dbReference type="Pfam" id="PF10501">
    <property type="entry name" value="Ribosomal_L50"/>
    <property type="match status" value="1"/>
</dbReference>
<evidence type="ECO:0000256" key="3">
    <source>
        <dbReference type="ARBA" id="ARBA00022980"/>
    </source>
</evidence>
<comment type="subcellular location">
    <subcellularLocation>
        <location evidence="1">Mitochondrion</location>
    </subcellularLocation>
</comment>
<evidence type="ECO:0000256" key="4">
    <source>
        <dbReference type="ARBA" id="ARBA00023128"/>
    </source>
</evidence>